<evidence type="ECO:0000313" key="2">
    <source>
        <dbReference type="Proteomes" id="UP001501803"/>
    </source>
</evidence>
<name>A0ABP7KKS3_9MICO</name>
<dbReference type="Pfam" id="PF22673">
    <property type="entry name" value="MCP-like_PDC_1"/>
    <property type="match status" value="1"/>
</dbReference>
<dbReference type="EMBL" id="BAABCN010000007">
    <property type="protein sequence ID" value="GAA3881156.1"/>
    <property type="molecule type" value="Genomic_DNA"/>
</dbReference>
<comment type="caution">
    <text evidence="1">The sequence shown here is derived from an EMBL/GenBank/DDBJ whole genome shotgun (WGS) entry which is preliminary data.</text>
</comment>
<sequence length="242" mass="26337">MRHPLTTTTPERCAAAVSDLFDVVFQDLESWRDSIAQAGASTRPAELDALVESLVIPSLTLPHPTLIGAGFIAAPEFVHGRDVHFSWWLGPLESNPLLGITTVPTRLDLGARIYTEYLRDVRQLEWYSIPESTHQRHVTGPYVDHLCTCDYIFTVTMPVRVGQQMIGVVGADVSVRRLETALLPLFLAADQPLALVNAVGRVVISTEPTVQVGQLAPHDGAAVDCAGVPFRVLISPATPSRD</sequence>
<dbReference type="Gene3D" id="3.30.450.20">
    <property type="entry name" value="PAS domain"/>
    <property type="match status" value="1"/>
</dbReference>
<dbReference type="Proteomes" id="UP001501803">
    <property type="component" value="Unassembled WGS sequence"/>
</dbReference>
<reference evidence="2" key="1">
    <citation type="journal article" date="2019" name="Int. J. Syst. Evol. Microbiol.">
        <title>The Global Catalogue of Microorganisms (GCM) 10K type strain sequencing project: providing services to taxonomists for standard genome sequencing and annotation.</title>
        <authorList>
            <consortium name="The Broad Institute Genomics Platform"/>
            <consortium name="The Broad Institute Genome Sequencing Center for Infectious Disease"/>
            <person name="Wu L."/>
            <person name="Ma J."/>
        </authorList>
    </citation>
    <scope>NUCLEOTIDE SEQUENCE [LARGE SCALE GENOMIC DNA]</scope>
    <source>
        <strain evidence="2">JCM 17021</strain>
    </source>
</reference>
<gene>
    <name evidence="1" type="ORF">GCM10022381_24260</name>
</gene>
<proteinExistence type="predicted"/>
<dbReference type="RefSeq" id="WP_345066881.1">
    <property type="nucleotide sequence ID" value="NZ_BAABCN010000007.1"/>
</dbReference>
<keyword evidence="2" id="KW-1185">Reference proteome</keyword>
<evidence type="ECO:0000313" key="1">
    <source>
        <dbReference type="EMBL" id="GAA3881156.1"/>
    </source>
</evidence>
<protein>
    <submittedName>
        <fullName evidence="1">Cache domain-containing protein</fullName>
    </submittedName>
</protein>
<organism evidence="1 2">
    <name type="scientific">Leifsonia kafniensis</name>
    <dbReference type="NCBI Taxonomy" id="475957"/>
    <lineage>
        <taxon>Bacteria</taxon>
        <taxon>Bacillati</taxon>
        <taxon>Actinomycetota</taxon>
        <taxon>Actinomycetes</taxon>
        <taxon>Micrococcales</taxon>
        <taxon>Microbacteriaceae</taxon>
        <taxon>Leifsonia</taxon>
    </lineage>
</organism>
<accession>A0ABP7KKS3</accession>
<dbReference type="CDD" id="cd12913">
    <property type="entry name" value="PDC1_MCP_like"/>
    <property type="match status" value="1"/>
</dbReference>